<dbReference type="EMBL" id="LN610577">
    <property type="protein sequence ID" value="CEF89715.1"/>
    <property type="molecule type" value="Genomic_DNA"/>
</dbReference>
<keyword evidence="3" id="KW-1185">Reference proteome</keyword>
<gene>
    <name evidence="2" type="primary">ORF76</name>
</gene>
<protein>
    <submittedName>
        <fullName evidence="2">Uncharacterized protein</fullName>
    </submittedName>
</protein>
<organism evidence="2 3">
    <name type="scientific">Pseudomonas phage vB_PaeS_PAO1_Ab18</name>
    <dbReference type="NCBI Taxonomy" id="1548905"/>
    <lineage>
        <taxon>Viruses</taxon>
        <taxon>Duplodnaviria</taxon>
        <taxon>Heunggongvirae</taxon>
        <taxon>Uroviricota</taxon>
        <taxon>Caudoviricetes</taxon>
        <taxon>Mesyanzhinovviridae</taxon>
        <taxon>Bradleyvirinae</taxon>
        <taxon>Abidjanvirus</taxon>
        <taxon>Abidjanvirus Ab18</taxon>
        <taxon>Pseudomonas virus Ab18</taxon>
    </lineage>
</organism>
<dbReference type="KEGG" id="vg:23680061"/>
<sequence length="183" mass="20041">MNPMTAKVKLIAALLTATAIALTTFFLVRTYEESKWGRVVSELKADWEEERRTAAEALTKETERVLELQQRLTQAAQEADREHKEKADEIDRLEADNRRLARELGGLRDPGWRPAAHCPASGEGGGAGDAADAASAGRLSDEASEFLLAEARRADEVSNWANTCWGWLQERGLVGPPGAPSSR</sequence>
<dbReference type="Proteomes" id="UP000030226">
    <property type="component" value="Segment"/>
</dbReference>
<feature type="coiled-coil region" evidence="1">
    <location>
        <begin position="44"/>
        <end position="103"/>
    </location>
</feature>
<evidence type="ECO:0000313" key="2">
    <source>
        <dbReference type="EMBL" id="CEF89715.1"/>
    </source>
</evidence>
<accession>A0A0A1IVS7</accession>
<evidence type="ECO:0000313" key="3">
    <source>
        <dbReference type="Proteomes" id="UP000030226"/>
    </source>
</evidence>
<dbReference type="RefSeq" id="YP_009125179.1">
    <property type="nucleotide sequence ID" value="NC_026594.1"/>
</dbReference>
<keyword evidence="1" id="KW-0175">Coiled coil</keyword>
<name>A0A0A1IVS7_9CAUD</name>
<evidence type="ECO:0000256" key="1">
    <source>
        <dbReference type="SAM" id="Coils"/>
    </source>
</evidence>
<reference evidence="2 3" key="1">
    <citation type="journal article" date="2015" name="PLoS ONE">
        <title>Investigation of a Large Collection of Pseudomonas aeruginosa Bacteriophages Collected from a Single Environmental Source in Abidjan, Cote d'Ivoire.</title>
        <authorList>
            <person name="Essoh C."/>
            <person name="Latino L."/>
            <person name="Midoux C."/>
            <person name="Blouin Y."/>
            <person name="Loukou G."/>
            <person name="Nguetta S.P."/>
            <person name="Lathro S."/>
            <person name="Cablanmian A."/>
            <person name="Kouassi A.K."/>
            <person name="Vergnaud G."/>
            <person name="Pourcel C."/>
        </authorList>
    </citation>
    <scope>NUCLEOTIDE SEQUENCE [LARGE SCALE GENOMIC DNA]</scope>
    <source>
        <strain evidence="2">Ab18</strain>
    </source>
</reference>
<dbReference type="GeneID" id="23680061"/>
<proteinExistence type="predicted"/>
<dbReference type="OrthoDB" id="34731at10239"/>